<dbReference type="Proteomes" id="UP000295252">
    <property type="component" value="Chromosome IV"/>
</dbReference>
<dbReference type="InParanoid" id="A0A068V9P4"/>
<dbReference type="Gramene" id="CDP17237">
    <property type="protein sequence ID" value="CDP17237"/>
    <property type="gene ID" value="GSCOC_T00000728001"/>
</dbReference>
<dbReference type="EMBL" id="HG739232">
    <property type="protein sequence ID" value="CDP17237.1"/>
    <property type="molecule type" value="Genomic_DNA"/>
</dbReference>
<evidence type="ECO:0000313" key="3">
    <source>
        <dbReference type="Proteomes" id="UP000295252"/>
    </source>
</evidence>
<reference evidence="3" key="1">
    <citation type="journal article" date="2014" name="Science">
        <title>The coffee genome provides insight into the convergent evolution of caffeine biosynthesis.</title>
        <authorList>
            <person name="Denoeud F."/>
            <person name="Carretero-Paulet L."/>
            <person name="Dereeper A."/>
            <person name="Droc G."/>
            <person name="Guyot R."/>
            <person name="Pietrella M."/>
            <person name="Zheng C."/>
            <person name="Alberti A."/>
            <person name="Anthony F."/>
            <person name="Aprea G."/>
            <person name="Aury J.M."/>
            <person name="Bento P."/>
            <person name="Bernard M."/>
            <person name="Bocs S."/>
            <person name="Campa C."/>
            <person name="Cenci A."/>
            <person name="Combes M.C."/>
            <person name="Crouzillat D."/>
            <person name="Da Silva C."/>
            <person name="Daddiego L."/>
            <person name="De Bellis F."/>
            <person name="Dussert S."/>
            <person name="Garsmeur O."/>
            <person name="Gayraud T."/>
            <person name="Guignon V."/>
            <person name="Jahn K."/>
            <person name="Jamilloux V."/>
            <person name="Joet T."/>
            <person name="Labadie K."/>
            <person name="Lan T."/>
            <person name="Leclercq J."/>
            <person name="Lepelley M."/>
            <person name="Leroy T."/>
            <person name="Li L.T."/>
            <person name="Librado P."/>
            <person name="Lopez L."/>
            <person name="Munoz A."/>
            <person name="Noel B."/>
            <person name="Pallavicini A."/>
            <person name="Perrotta G."/>
            <person name="Poncet V."/>
            <person name="Pot D."/>
            <person name="Priyono X."/>
            <person name="Rigoreau M."/>
            <person name="Rouard M."/>
            <person name="Rozas J."/>
            <person name="Tranchant-Dubreuil C."/>
            <person name="VanBuren R."/>
            <person name="Zhang Q."/>
            <person name="Andrade A.C."/>
            <person name="Argout X."/>
            <person name="Bertrand B."/>
            <person name="de Kochko A."/>
            <person name="Graziosi G."/>
            <person name="Henry R.J."/>
            <person name="Jayarama X."/>
            <person name="Ming R."/>
            <person name="Nagai C."/>
            <person name="Rounsley S."/>
            <person name="Sankoff D."/>
            <person name="Giuliano G."/>
            <person name="Albert V.A."/>
            <person name="Wincker P."/>
            <person name="Lashermes P."/>
        </authorList>
    </citation>
    <scope>NUCLEOTIDE SEQUENCE [LARGE SCALE GENOMIC DNA]</scope>
    <source>
        <strain evidence="3">cv. DH200-94</strain>
    </source>
</reference>
<dbReference type="AlphaFoldDB" id="A0A068V9P4"/>
<name>A0A068V9P4_COFCA</name>
<evidence type="ECO:0000256" key="1">
    <source>
        <dbReference type="SAM" id="MobiDB-lite"/>
    </source>
</evidence>
<accession>A0A068V9P4</accession>
<proteinExistence type="predicted"/>
<organism evidence="2 3">
    <name type="scientific">Coffea canephora</name>
    <name type="common">Robusta coffee</name>
    <dbReference type="NCBI Taxonomy" id="49390"/>
    <lineage>
        <taxon>Eukaryota</taxon>
        <taxon>Viridiplantae</taxon>
        <taxon>Streptophyta</taxon>
        <taxon>Embryophyta</taxon>
        <taxon>Tracheophyta</taxon>
        <taxon>Spermatophyta</taxon>
        <taxon>Magnoliopsida</taxon>
        <taxon>eudicotyledons</taxon>
        <taxon>Gunneridae</taxon>
        <taxon>Pentapetalae</taxon>
        <taxon>asterids</taxon>
        <taxon>lamiids</taxon>
        <taxon>Gentianales</taxon>
        <taxon>Rubiaceae</taxon>
        <taxon>Ixoroideae</taxon>
        <taxon>Gardenieae complex</taxon>
        <taxon>Bertiereae - Coffeeae clade</taxon>
        <taxon>Coffeeae</taxon>
        <taxon>Coffea</taxon>
    </lineage>
</organism>
<protein>
    <submittedName>
        <fullName evidence="2">Uncharacterized protein</fullName>
    </submittedName>
</protein>
<keyword evidence="3" id="KW-1185">Reference proteome</keyword>
<gene>
    <name evidence="2" type="ORF">GSCOC_T00000728001</name>
</gene>
<evidence type="ECO:0000313" key="2">
    <source>
        <dbReference type="EMBL" id="CDP17237.1"/>
    </source>
</evidence>
<feature type="region of interest" description="Disordered" evidence="1">
    <location>
        <begin position="22"/>
        <end position="49"/>
    </location>
</feature>
<sequence length="64" mass="7172">MFVYLNKKSFLPKILNKNKKSSITKAIRNPPCTTEQRKKSKKSQISCGTLPNLPPKLTVSSPLV</sequence>